<evidence type="ECO:0000313" key="3">
    <source>
        <dbReference type="Proteomes" id="UP001057348"/>
    </source>
</evidence>
<proteinExistence type="predicted"/>
<feature type="chain" id="PRO_5046250269" evidence="1">
    <location>
        <begin position="25"/>
        <end position="257"/>
    </location>
</feature>
<gene>
    <name evidence="2" type="ORF">MKF32_10275</name>
</gene>
<accession>A0ABY4XTI6</accession>
<protein>
    <submittedName>
        <fullName evidence="2">Uncharacterized protein</fullName>
    </submittedName>
</protein>
<sequence length="257" mass="28082">MKKLLKCFGLTALTVVLLLSGLFTHEKKVAASESSNKTSIQGIDLTQRISSVNGIKQKTEGSKQPISDASNKLTQIAKKEGLEVENSYQTYIAYGKKDGKISTGQVTSDSQRIGIQKSSKSVVYLSHTFLGGKVNKVIHGVEISKVVGVRPATLEVQQALCESGYYNKQFTCPHVIRKTFVGGQIKKGAEVHQLLNVDYTSFWKYSGSAIATWAGKPPTLRTLTWTEGLYLTNKKGTFFPVYTDKQSGLDLLAPANV</sequence>
<reference evidence="2" key="1">
    <citation type="submission" date="2022-02" db="EMBL/GenBank/DDBJ databases">
        <title>Draft Genome Sequence of Bacillus vallismortis Strain BL01, Isolated from Artemisia lerchiana Web. Roots.</title>
        <authorList>
            <person name="Chebotar V.K."/>
            <person name="Gancheva M.S."/>
            <person name="Chizhevskaya E.P."/>
            <person name="Komarova O.V."/>
            <person name="Baganova M.E."/>
            <person name="Zaplatkin A.N."/>
            <person name="Pishchik V.N."/>
        </authorList>
    </citation>
    <scope>NUCLEOTIDE SEQUENCE</scope>
    <source>
        <strain evidence="2">BL01</strain>
    </source>
</reference>
<evidence type="ECO:0000313" key="2">
    <source>
        <dbReference type="EMBL" id="USP93686.1"/>
    </source>
</evidence>
<organism evidence="2 3">
    <name type="scientific">Bacillus vallismortis</name>
    <dbReference type="NCBI Taxonomy" id="72361"/>
    <lineage>
        <taxon>Bacteria</taxon>
        <taxon>Bacillati</taxon>
        <taxon>Bacillota</taxon>
        <taxon>Bacilli</taxon>
        <taxon>Bacillales</taxon>
        <taxon>Bacillaceae</taxon>
        <taxon>Bacillus</taxon>
    </lineage>
</organism>
<name>A0ABY4XTI6_BACVA</name>
<dbReference type="Proteomes" id="UP001057348">
    <property type="component" value="Chromosome"/>
</dbReference>
<evidence type="ECO:0000256" key="1">
    <source>
        <dbReference type="SAM" id="SignalP"/>
    </source>
</evidence>
<feature type="signal peptide" evidence="1">
    <location>
        <begin position="1"/>
        <end position="24"/>
    </location>
</feature>
<keyword evidence="1" id="KW-0732">Signal</keyword>
<dbReference type="RefSeq" id="WP_242519853.1">
    <property type="nucleotide sequence ID" value="NZ_CP092751.1"/>
</dbReference>
<dbReference type="EMBL" id="CP092751">
    <property type="protein sequence ID" value="USP93686.1"/>
    <property type="molecule type" value="Genomic_DNA"/>
</dbReference>
<keyword evidence="3" id="KW-1185">Reference proteome</keyword>